<dbReference type="Gene3D" id="1.20.120.20">
    <property type="entry name" value="Apolipoprotein"/>
    <property type="match status" value="1"/>
</dbReference>
<evidence type="ECO:0000313" key="3">
    <source>
        <dbReference type="Proteomes" id="UP000663838"/>
    </source>
</evidence>
<keyword evidence="1" id="KW-0175">Coiled coil</keyword>
<feature type="coiled-coil region" evidence="1">
    <location>
        <begin position="15"/>
        <end position="42"/>
    </location>
</feature>
<comment type="caution">
    <text evidence="2">The sequence shown here is derived from an EMBL/GenBank/DDBJ whole genome shotgun (WGS) entry which is preliminary data.</text>
</comment>
<accession>A0A821VUE1</accession>
<dbReference type="EMBL" id="CAJOBS010006501">
    <property type="protein sequence ID" value="CAF4913454.1"/>
    <property type="molecule type" value="Genomic_DNA"/>
</dbReference>
<organism evidence="2 3">
    <name type="scientific">Rotaria socialis</name>
    <dbReference type="NCBI Taxonomy" id="392032"/>
    <lineage>
        <taxon>Eukaryota</taxon>
        <taxon>Metazoa</taxon>
        <taxon>Spiralia</taxon>
        <taxon>Gnathifera</taxon>
        <taxon>Rotifera</taxon>
        <taxon>Eurotatoria</taxon>
        <taxon>Bdelloidea</taxon>
        <taxon>Philodinida</taxon>
        <taxon>Philodinidae</taxon>
        <taxon>Rotaria</taxon>
    </lineage>
</organism>
<reference evidence="2" key="1">
    <citation type="submission" date="2021-02" db="EMBL/GenBank/DDBJ databases">
        <authorList>
            <person name="Nowell W R."/>
        </authorList>
    </citation>
    <scope>NUCLEOTIDE SEQUENCE</scope>
</reference>
<protein>
    <submittedName>
        <fullName evidence="2">Uncharacterized protein</fullName>
    </submittedName>
</protein>
<dbReference type="Proteomes" id="UP000663838">
    <property type="component" value="Unassembled WGS sequence"/>
</dbReference>
<evidence type="ECO:0000256" key="1">
    <source>
        <dbReference type="SAM" id="Coils"/>
    </source>
</evidence>
<gene>
    <name evidence="2" type="ORF">TOA249_LOCUS31566</name>
</gene>
<evidence type="ECO:0000313" key="2">
    <source>
        <dbReference type="EMBL" id="CAF4913454.1"/>
    </source>
</evidence>
<dbReference type="AlphaFoldDB" id="A0A821VUE1"/>
<proteinExistence type="predicted"/>
<sequence>MTEEKVVVMKPEVAILEIRTQLLKHNEEIKGLQQEFKNAIDKLSSHITSTNNQIDTGLNGIKDEIAVIMQNHTQKLQDETKMIKEQNTNTWTDILKEIQEILSSIHNGMEKSGF</sequence>
<name>A0A821VUE1_9BILA</name>